<evidence type="ECO:0000256" key="1">
    <source>
        <dbReference type="ARBA" id="ARBA00023235"/>
    </source>
</evidence>
<dbReference type="EMBL" id="CP071872">
    <property type="protein sequence ID" value="UNM13546.1"/>
    <property type="molecule type" value="Genomic_DNA"/>
</dbReference>
<name>A0ABY3WLR9_9ACTN</name>
<dbReference type="PANTHER" id="PTHR21198:SF2">
    <property type="entry name" value="GLUTAMATE RACEMASE"/>
    <property type="match status" value="1"/>
</dbReference>
<dbReference type="InterPro" id="IPR018187">
    <property type="entry name" value="Asp/Glu_racemase_AS_1"/>
</dbReference>
<sequence length="273" mass="27202">MKIALIDSGIGLLPAAVAVRRLRPDAELVLSLDPDGMPWGPRTPGDVTGHALAVARAAGAHGPEALIVGCNTASVHALPALRAELEPGLPVIGTVPAIKPAAAGGGPVAIWATPATTGSAYQRGLIRDFADGVDVTEVPCPGLAAAVEQADERAIDEAVAAAAALTPRDVRAVVLGCTHYELVAERIRTAVSAGRADALPPVALHGSAGAVAAQALRRIGAAPAPAAAPSTGLTVLLSGRESSLPEAALAYAEGRLLGAVDLLGSVDPVTSVY</sequence>
<dbReference type="InterPro" id="IPR001920">
    <property type="entry name" value="Asp/Glu_race"/>
</dbReference>
<dbReference type="Proteomes" id="UP000828924">
    <property type="component" value="Chromosome"/>
</dbReference>
<evidence type="ECO:0000313" key="3">
    <source>
        <dbReference type="Proteomes" id="UP000828924"/>
    </source>
</evidence>
<keyword evidence="1" id="KW-0413">Isomerase</keyword>
<reference evidence="2 3" key="1">
    <citation type="submission" date="2021-03" db="EMBL/GenBank/DDBJ databases">
        <title>Complete genome of Streptomyces formicae strain 1H-GS9 (DSM 100524).</title>
        <authorList>
            <person name="Atanasov K.E."/>
            <person name="Altabella T."/>
            <person name="Ferrer A."/>
        </authorList>
    </citation>
    <scope>NUCLEOTIDE SEQUENCE [LARGE SCALE GENOMIC DNA]</scope>
    <source>
        <strain evidence="2 3">1H-GS9</strain>
    </source>
</reference>
<protein>
    <submittedName>
        <fullName evidence="2">Aspartate/glutamate racemase family protein</fullName>
    </submittedName>
</protein>
<organism evidence="2 3">
    <name type="scientific">Streptomyces formicae</name>
    <dbReference type="NCBI Taxonomy" id="1616117"/>
    <lineage>
        <taxon>Bacteria</taxon>
        <taxon>Bacillati</taxon>
        <taxon>Actinomycetota</taxon>
        <taxon>Actinomycetes</taxon>
        <taxon>Kitasatosporales</taxon>
        <taxon>Streptomycetaceae</taxon>
        <taxon>Streptomyces</taxon>
    </lineage>
</organism>
<dbReference type="RefSeq" id="WP_242332458.1">
    <property type="nucleotide sequence ID" value="NZ_CP071872.1"/>
</dbReference>
<proteinExistence type="predicted"/>
<dbReference type="PROSITE" id="PS00923">
    <property type="entry name" value="ASP_GLU_RACEMASE_1"/>
    <property type="match status" value="1"/>
</dbReference>
<dbReference type="InterPro" id="IPR015942">
    <property type="entry name" value="Asp/Glu/hydantoin_racemase"/>
</dbReference>
<dbReference type="Gene3D" id="3.40.50.1860">
    <property type="match status" value="2"/>
</dbReference>
<accession>A0ABY3WLR9</accession>
<dbReference type="SUPFAM" id="SSF53681">
    <property type="entry name" value="Aspartate/glutamate racemase"/>
    <property type="match status" value="2"/>
</dbReference>
<dbReference type="PANTHER" id="PTHR21198">
    <property type="entry name" value="GLUTAMATE RACEMASE"/>
    <property type="match status" value="1"/>
</dbReference>
<dbReference type="Pfam" id="PF01177">
    <property type="entry name" value="Asp_Glu_race"/>
    <property type="match status" value="1"/>
</dbReference>
<gene>
    <name evidence="2" type="ORF">J4032_20565</name>
</gene>
<keyword evidence="3" id="KW-1185">Reference proteome</keyword>
<evidence type="ECO:0000313" key="2">
    <source>
        <dbReference type="EMBL" id="UNM13546.1"/>
    </source>
</evidence>